<evidence type="ECO:0000256" key="7">
    <source>
        <dbReference type="ARBA" id="ARBA00023242"/>
    </source>
</evidence>
<comment type="caution">
    <text evidence="12">The sequence shown here is derived from an EMBL/GenBank/DDBJ whole genome shotgun (WGS) entry which is preliminary data.</text>
</comment>
<dbReference type="FunFam" id="1.10.10.10:FF:000035">
    <property type="entry name" value="General transcription factor IIF subunit 2"/>
    <property type="match status" value="1"/>
</dbReference>
<feature type="domain" description="TFIIF beta subunit N-terminal" evidence="11">
    <location>
        <begin position="11"/>
        <end position="91"/>
    </location>
</feature>
<dbReference type="InterPro" id="IPR036390">
    <property type="entry name" value="WH_DNA-bd_sf"/>
</dbReference>
<dbReference type="InterPro" id="IPR011039">
    <property type="entry name" value="TFIIF_interaction"/>
</dbReference>
<dbReference type="GO" id="GO:0005674">
    <property type="term" value="C:transcription factor TFIIF complex"/>
    <property type="evidence" value="ECO:0007669"/>
    <property type="project" value="InterPro"/>
</dbReference>
<evidence type="ECO:0000256" key="3">
    <source>
        <dbReference type="ARBA" id="ARBA00021453"/>
    </source>
</evidence>
<evidence type="ECO:0000256" key="5">
    <source>
        <dbReference type="ARBA" id="ARBA00023125"/>
    </source>
</evidence>
<dbReference type="GO" id="GO:0003743">
    <property type="term" value="F:translation initiation factor activity"/>
    <property type="evidence" value="ECO:0007669"/>
    <property type="project" value="UniProtKB-KW"/>
</dbReference>
<evidence type="ECO:0000256" key="2">
    <source>
        <dbReference type="ARBA" id="ARBA00009543"/>
    </source>
</evidence>
<dbReference type="Proteomes" id="UP000292282">
    <property type="component" value="Unassembled WGS sequence"/>
</dbReference>
<dbReference type="STRING" id="1176355.A0A4Q9KYC9"/>
<keyword evidence="7" id="KW-0539">Nucleus</keyword>
<dbReference type="InterPro" id="IPR036388">
    <property type="entry name" value="WH-like_DNA-bd_sf"/>
</dbReference>
<dbReference type="InterPro" id="IPR040504">
    <property type="entry name" value="TFIIF_beta_N"/>
</dbReference>
<evidence type="ECO:0000313" key="14">
    <source>
        <dbReference type="Proteomes" id="UP000292282"/>
    </source>
</evidence>
<evidence type="ECO:0000256" key="6">
    <source>
        <dbReference type="ARBA" id="ARBA00023163"/>
    </source>
</evidence>
<protein>
    <recommendedName>
        <fullName evidence="3">Transcription initiation factor IIF subunit beta</fullName>
    </recommendedName>
    <alternativeName>
        <fullName evidence="9">TFIIF medium subunit</fullName>
    </alternativeName>
    <alternativeName>
        <fullName evidence="8">TFIIF-beta</fullName>
    </alternativeName>
</protein>
<dbReference type="PANTHER" id="PTHR10445">
    <property type="entry name" value="GENERAL TRANSCRIPTION FACTOR IIF SUBUNIT 2"/>
    <property type="match status" value="1"/>
</dbReference>
<evidence type="ECO:0000256" key="9">
    <source>
        <dbReference type="ARBA" id="ARBA00081863"/>
    </source>
</evidence>
<keyword evidence="12" id="KW-0648">Protein biosynthesis</keyword>
<comment type="similarity">
    <text evidence="2">Belongs to the TFIIF beta subunit family.</text>
</comment>
<comment type="subcellular location">
    <subcellularLocation>
        <location evidence="1">Nucleus</location>
    </subcellularLocation>
</comment>
<dbReference type="EMBL" id="PITJ01001148">
    <property type="protein sequence ID" value="TBT99992.1"/>
    <property type="molecule type" value="Genomic_DNA"/>
</dbReference>
<dbReference type="SUPFAM" id="SSF50916">
    <property type="entry name" value="Rap30/74 interaction domains"/>
    <property type="match status" value="1"/>
</dbReference>
<evidence type="ECO:0000256" key="4">
    <source>
        <dbReference type="ARBA" id="ARBA00023015"/>
    </source>
</evidence>
<dbReference type="EMBL" id="PITK01000695">
    <property type="protein sequence ID" value="TBU12615.1"/>
    <property type="molecule type" value="Genomic_DNA"/>
</dbReference>
<evidence type="ECO:0000313" key="12">
    <source>
        <dbReference type="EMBL" id="TBT99992.1"/>
    </source>
</evidence>
<keyword evidence="14" id="KW-1185">Reference proteome</keyword>
<name>A0A4Q9KYC9_9MICR</name>
<dbReference type="VEuPathDB" id="MicrosporidiaDB:CWI38_0695p0030"/>
<dbReference type="Pfam" id="PF17683">
    <property type="entry name" value="TFIIF_beta_N"/>
    <property type="match status" value="1"/>
</dbReference>
<reference evidence="14 15" key="1">
    <citation type="submission" date="2017-12" db="EMBL/GenBank/DDBJ databases">
        <authorList>
            <person name="Pombert J.-F."/>
            <person name="Haag K.L."/>
            <person name="Ebert D."/>
        </authorList>
    </citation>
    <scope>NUCLEOTIDE SEQUENCE [LARGE SCALE GENOMIC DNA]</scope>
    <source>
        <strain evidence="12">FI-OER-3-3</strain>
        <strain evidence="13">IL-G-3</strain>
    </source>
</reference>
<dbReference type="OrthoDB" id="26094at2759"/>
<dbReference type="SUPFAM" id="SSF46785">
    <property type="entry name" value="Winged helix' DNA-binding domain"/>
    <property type="match status" value="1"/>
</dbReference>
<dbReference type="Gene3D" id="1.10.10.10">
    <property type="entry name" value="Winged helix-like DNA-binding domain superfamily/Winged helix DNA-binding domain"/>
    <property type="match status" value="1"/>
</dbReference>
<evidence type="ECO:0000259" key="10">
    <source>
        <dbReference type="Pfam" id="PF02270"/>
    </source>
</evidence>
<dbReference type="AlphaFoldDB" id="A0A4Q9KYC9"/>
<feature type="domain" description="TFIIF beta subunit HTH" evidence="10">
    <location>
        <begin position="165"/>
        <end position="226"/>
    </location>
</feature>
<evidence type="ECO:0000313" key="13">
    <source>
        <dbReference type="EMBL" id="TBU12615.1"/>
    </source>
</evidence>
<keyword evidence="5" id="KW-0238">DNA-binding</keyword>
<sequence length="234" mass="27202">MRLETKNSEITVWLVKVPNFLAERLHELEGDIDIGELEITSATENEPASVNIKFSEKVCGSGFPTSFHLDRSEVDKQMYMLKSEKDTSGIEGKVTTECFVRPVINEEYILYRKTRNEITSGPKRMTQVIDFNKDGRIGERIGSISELETMARKRKKMLMDKKRERLDKSHVMDMLFNAFEKHKFWTVKDLADFTGQPVAYIQELISEIGMLNKKDHKNTYELKPEYSYGRDESQ</sequence>
<dbReference type="GO" id="GO:0003677">
    <property type="term" value="F:DNA binding"/>
    <property type="evidence" value="ECO:0007669"/>
    <property type="project" value="UniProtKB-KW"/>
</dbReference>
<gene>
    <name evidence="12" type="ORF">CWI37_1148p0020</name>
    <name evidence="13" type="ORF">CWI38_0695p0030</name>
</gene>
<dbReference type="GO" id="GO:0006367">
    <property type="term" value="P:transcription initiation at RNA polymerase II promoter"/>
    <property type="evidence" value="ECO:0007669"/>
    <property type="project" value="InterPro"/>
</dbReference>
<evidence type="ECO:0000313" key="15">
    <source>
        <dbReference type="Proteomes" id="UP000292362"/>
    </source>
</evidence>
<keyword evidence="12" id="KW-0396">Initiation factor</keyword>
<keyword evidence="4" id="KW-0805">Transcription regulation</keyword>
<evidence type="ECO:0000259" key="11">
    <source>
        <dbReference type="Pfam" id="PF17683"/>
    </source>
</evidence>
<dbReference type="Proteomes" id="UP000292362">
    <property type="component" value="Unassembled WGS sequence"/>
</dbReference>
<keyword evidence="6" id="KW-0804">Transcription</keyword>
<proteinExistence type="inferred from homology"/>
<dbReference type="InterPro" id="IPR040450">
    <property type="entry name" value="TFIIF_beta_HTH"/>
</dbReference>
<dbReference type="VEuPathDB" id="MicrosporidiaDB:CWI37_1148p0020"/>
<evidence type="ECO:0000256" key="1">
    <source>
        <dbReference type="ARBA" id="ARBA00004123"/>
    </source>
</evidence>
<organism evidence="12 15">
    <name type="scientific">Hamiltosporidium tvaerminnensis</name>
    <dbReference type="NCBI Taxonomy" id="1176355"/>
    <lineage>
        <taxon>Eukaryota</taxon>
        <taxon>Fungi</taxon>
        <taxon>Fungi incertae sedis</taxon>
        <taxon>Microsporidia</taxon>
        <taxon>Dubosqiidae</taxon>
        <taxon>Hamiltosporidium</taxon>
    </lineage>
</organism>
<dbReference type="InterPro" id="IPR003196">
    <property type="entry name" value="TFIIF_beta"/>
</dbReference>
<dbReference type="Pfam" id="PF02270">
    <property type="entry name" value="TFIIF_beta"/>
    <property type="match status" value="1"/>
</dbReference>
<evidence type="ECO:0000256" key="8">
    <source>
        <dbReference type="ARBA" id="ARBA00081473"/>
    </source>
</evidence>
<dbReference type="PANTHER" id="PTHR10445:SF0">
    <property type="entry name" value="GENERAL TRANSCRIPTION FACTOR IIF SUBUNIT 2"/>
    <property type="match status" value="1"/>
</dbReference>
<accession>A0A4Q9KYC9</accession>